<reference evidence="1" key="1">
    <citation type="submission" date="2021-06" db="EMBL/GenBank/DDBJ databases">
        <title>Parelaphostrongylus tenuis whole genome reference sequence.</title>
        <authorList>
            <person name="Garwood T.J."/>
            <person name="Larsen P.A."/>
            <person name="Fountain-Jones N.M."/>
            <person name="Garbe J.R."/>
            <person name="Macchietto M.G."/>
            <person name="Kania S.A."/>
            <person name="Gerhold R.W."/>
            <person name="Richards J.E."/>
            <person name="Wolf T.M."/>
        </authorList>
    </citation>
    <scope>NUCLEOTIDE SEQUENCE</scope>
    <source>
        <strain evidence="1">MNPRO001-30</strain>
        <tissue evidence="1">Meninges</tissue>
    </source>
</reference>
<gene>
    <name evidence="1" type="ORF">KIN20_000560</name>
</gene>
<protein>
    <submittedName>
        <fullName evidence="1">Uncharacterized protein</fullName>
    </submittedName>
</protein>
<accession>A0AAD5MBF9</accession>
<organism evidence="1 2">
    <name type="scientific">Parelaphostrongylus tenuis</name>
    <name type="common">Meningeal worm</name>
    <dbReference type="NCBI Taxonomy" id="148309"/>
    <lineage>
        <taxon>Eukaryota</taxon>
        <taxon>Metazoa</taxon>
        <taxon>Ecdysozoa</taxon>
        <taxon>Nematoda</taxon>
        <taxon>Chromadorea</taxon>
        <taxon>Rhabditida</taxon>
        <taxon>Rhabditina</taxon>
        <taxon>Rhabditomorpha</taxon>
        <taxon>Strongyloidea</taxon>
        <taxon>Metastrongylidae</taxon>
        <taxon>Parelaphostrongylus</taxon>
    </lineage>
</organism>
<dbReference type="EMBL" id="JAHQIW010000085">
    <property type="protein sequence ID" value="KAJ1345922.1"/>
    <property type="molecule type" value="Genomic_DNA"/>
</dbReference>
<keyword evidence="2" id="KW-1185">Reference proteome</keyword>
<sequence length="126" mass="14638">MVDRTIIHQRSSLPEPQPVQLKARKRTKKGTAIVLQTSADIKDELLDWKRIKQWRTGKRITAYVLRAIKKLFTNVNEELCKRVLRSIPEVNSVTADHHITNTDNEMTLRKFFAAENESESQTNHSK</sequence>
<evidence type="ECO:0000313" key="1">
    <source>
        <dbReference type="EMBL" id="KAJ1345922.1"/>
    </source>
</evidence>
<proteinExistence type="predicted"/>
<dbReference type="AlphaFoldDB" id="A0AAD5MBF9"/>
<name>A0AAD5MBF9_PARTN</name>
<evidence type="ECO:0000313" key="2">
    <source>
        <dbReference type="Proteomes" id="UP001196413"/>
    </source>
</evidence>
<comment type="caution">
    <text evidence="1">The sequence shown here is derived from an EMBL/GenBank/DDBJ whole genome shotgun (WGS) entry which is preliminary data.</text>
</comment>
<dbReference type="Proteomes" id="UP001196413">
    <property type="component" value="Unassembled WGS sequence"/>
</dbReference>